<sequence>MPSFHLGGGNGFNAYSGNNHGNRDFTSRRHFGVGNFSSYDTSFEHTPYDDYRDYGRELKLFLELYASYVTLVGNVMSSFDEKSLNGLTSFCESFIKELSTIASSLIVVTKMITRFTWEACSSHFEFAHKSTILYSSFEVVYGVNLLMSFDLLPLSIDYALRFGKMKNMEYFKYIHIRNHDAIAIFHKMFGIKRLVFYPDGWDWSYFRNNHSPSHPMIKLDGRGKAPLHILECFSLGPMTRDQRKKLKLHEDNNMLAYMEDALKSKIEEFDATLPPMASLPLASPVGFCQHHLGGKTPTADSRFYPAITGFLLEYLNLKSSIEVLQEKEREKIFFSNQLGDSGFSPRDKSGFKHQVSSAVAGERFHILPINPPLVMAERIMVDYAQLSIFGA</sequence>
<reference evidence="2" key="1">
    <citation type="journal article" date="2023" name="Nat. Plants">
        <title>Single-cell RNA sequencing provides a high-resolution roadmap for understanding the multicellular compartmentation of specialized metabolism.</title>
        <authorList>
            <person name="Sun S."/>
            <person name="Shen X."/>
            <person name="Li Y."/>
            <person name="Li Y."/>
            <person name="Wang S."/>
            <person name="Li R."/>
            <person name="Zhang H."/>
            <person name="Shen G."/>
            <person name="Guo B."/>
            <person name="Wei J."/>
            <person name="Xu J."/>
            <person name="St-Pierre B."/>
            <person name="Chen S."/>
            <person name="Sun C."/>
        </authorList>
    </citation>
    <scope>NUCLEOTIDE SEQUENCE [LARGE SCALE GENOMIC DNA]</scope>
</reference>
<keyword evidence="2" id="KW-1185">Reference proteome</keyword>
<protein>
    <submittedName>
        <fullName evidence="1">Uncharacterized protein</fullName>
    </submittedName>
</protein>
<evidence type="ECO:0000313" key="2">
    <source>
        <dbReference type="Proteomes" id="UP001060085"/>
    </source>
</evidence>
<dbReference type="EMBL" id="CM044704">
    <property type="protein sequence ID" value="KAI5667462.1"/>
    <property type="molecule type" value="Genomic_DNA"/>
</dbReference>
<evidence type="ECO:0000313" key="1">
    <source>
        <dbReference type="EMBL" id="KAI5667462.1"/>
    </source>
</evidence>
<accession>A0ACC0B4H5</accession>
<dbReference type="Proteomes" id="UP001060085">
    <property type="component" value="Linkage Group LG04"/>
</dbReference>
<proteinExistence type="predicted"/>
<organism evidence="1 2">
    <name type="scientific">Catharanthus roseus</name>
    <name type="common">Madagascar periwinkle</name>
    <name type="synonym">Vinca rosea</name>
    <dbReference type="NCBI Taxonomy" id="4058"/>
    <lineage>
        <taxon>Eukaryota</taxon>
        <taxon>Viridiplantae</taxon>
        <taxon>Streptophyta</taxon>
        <taxon>Embryophyta</taxon>
        <taxon>Tracheophyta</taxon>
        <taxon>Spermatophyta</taxon>
        <taxon>Magnoliopsida</taxon>
        <taxon>eudicotyledons</taxon>
        <taxon>Gunneridae</taxon>
        <taxon>Pentapetalae</taxon>
        <taxon>asterids</taxon>
        <taxon>lamiids</taxon>
        <taxon>Gentianales</taxon>
        <taxon>Apocynaceae</taxon>
        <taxon>Rauvolfioideae</taxon>
        <taxon>Vinceae</taxon>
        <taxon>Catharanthinae</taxon>
        <taxon>Catharanthus</taxon>
    </lineage>
</organism>
<name>A0ACC0B4H5_CATRO</name>
<gene>
    <name evidence="1" type="ORF">M9H77_17315</name>
</gene>
<comment type="caution">
    <text evidence="1">The sequence shown here is derived from an EMBL/GenBank/DDBJ whole genome shotgun (WGS) entry which is preliminary data.</text>
</comment>